<gene>
    <name evidence="1" type="ordered locus">THI_2849</name>
    <name evidence="2" type="ORF">THICB1_50299</name>
</gene>
<keyword evidence="4" id="KW-1185">Reference proteome</keyword>
<evidence type="ECO:0000313" key="2">
    <source>
        <dbReference type="EMBL" id="CQR35909.1"/>
    </source>
</evidence>
<evidence type="ECO:0000313" key="1">
    <source>
        <dbReference type="EMBL" id="CAZ89458.1"/>
    </source>
</evidence>
<dbReference type="HOGENOM" id="CLU_3423169_0_0_4"/>
<dbReference type="Proteomes" id="UP000078599">
    <property type="component" value="Unassembled WGS sequence"/>
</dbReference>
<sequence length="23" mass="2839">MKFVEYIESRNGFLPDQKEECLY</sequence>
<reference evidence="2 4" key="4">
    <citation type="submission" date="2015-03" db="EMBL/GenBank/DDBJ databases">
        <authorList>
            <person name="Regsiter A."/>
            <person name="william w."/>
        </authorList>
    </citation>
    <scope>NUCLEOTIDE SEQUENCE [LARGE SCALE GENOMIC DNA]</scope>
    <source>
        <strain evidence="2 4">CB1</strain>
    </source>
</reference>
<evidence type="ECO:0000313" key="4">
    <source>
        <dbReference type="Proteomes" id="UP000078599"/>
    </source>
</evidence>
<reference evidence="1" key="3">
    <citation type="submission" date="2010-07" db="EMBL/GenBank/DDBJ databases">
        <authorList>
            <person name="Genoscope - CEA"/>
        </authorList>
    </citation>
    <scope>NUCLEOTIDE SEQUENCE</scope>
    <source>
        <strain evidence="1">3As</strain>
    </source>
</reference>
<dbReference type="EMBL" id="CTRI01000027">
    <property type="protein sequence ID" value="CQR35909.1"/>
    <property type="molecule type" value="Genomic_DNA"/>
</dbReference>
<dbReference type="KEGG" id="thi:THI_2849"/>
<dbReference type="EMBL" id="FP475956">
    <property type="protein sequence ID" value="CAZ89458.1"/>
    <property type="molecule type" value="Genomic_DNA"/>
</dbReference>
<organism evidence="1 3">
    <name type="scientific">Thiomonas arsenitoxydans (strain DSM 22701 / CIP 110005 / 3As)</name>
    <dbReference type="NCBI Taxonomy" id="426114"/>
    <lineage>
        <taxon>Bacteria</taxon>
        <taxon>Pseudomonadati</taxon>
        <taxon>Pseudomonadota</taxon>
        <taxon>Betaproteobacteria</taxon>
        <taxon>Burkholderiales</taxon>
        <taxon>Thiomonas</taxon>
    </lineage>
</organism>
<evidence type="ECO:0000313" key="3">
    <source>
        <dbReference type="Proteomes" id="UP000002372"/>
    </source>
</evidence>
<dbReference type="AlphaFoldDB" id="D6CLN0"/>
<reference evidence="3" key="2">
    <citation type="journal article" date="2010" name="PLoS Genet.">
        <title>Structure, function, and evolution of the Thiomonas spp. genome.</title>
        <authorList>
            <person name="Arsene-Ploetze F."/>
            <person name="Koechler S."/>
            <person name="Marchal M."/>
            <person name="Coppee J.Y."/>
            <person name="Chandler M."/>
            <person name="Bonnefoy V."/>
            <person name="Brochier-Armanet C."/>
            <person name="Barakat M."/>
            <person name="Barbe V."/>
            <person name="Battaglia-Brunet F."/>
            <person name="Bruneel O."/>
            <person name="Bryan C.G."/>
            <person name="Cleiss-Arnold J."/>
            <person name="Cruveiller S."/>
            <person name="Erhardt M."/>
            <person name="Heinrich-Salmeron A."/>
            <person name="Hommais F."/>
            <person name="Joulian C."/>
            <person name="Krin E."/>
            <person name="Lieutaud A."/>
            <person name="Lievremont D."/>
            <person name="Michel C."/>
            <person name="Muller D."/>
            <person name="Ortet P."/>
            <person name="Proux C."/>
            <person name="Siguier P."/>
            <person name="Roche D."/>
            <person name="Rouy Z."/>
            <person name="Salvignol G."/>
            <person name="Slyemi D."/>
            <person name="Talla E."/>
            <person name="Weiss S."/>
            <person name="Weissenbach J."/>
            <person name="Medigue C."/>
            <person name="Bertin P.N."/>
        </authorList>
    </citation>
    <scope>NUCLEOTIDE SEQUENCE [LARGE SCALE GENOMIC DNA]</scope>
    <source>
        <strain evidence="3">DSM 22701 / CIP 110005 / 3As</strain>
    </source>
</reference>
<accession>D6CLN0</accession>
<dbReference type="Proteomes" id="UP000002372">
    <property type="component" value="Chromosome"/>
</dbReference>
<protein>
    <submittedName>
        <fullName evidence="1">Uncharacterized protein</fullName>
    </submittedName>
</protein>
<proteinExistence type="predicted"/>
<reference key="1">
    <citation type="submission" date="2009-07" db="EMBL/GenBank/DDBJ databases">
        <authorList>
            <person name="Genoscope - CEA"/>
        </authorList>
    </citation>
    <scope>NUCLEOTIDE SEQUENCE</scope>
    <source>
        <strain>3As</strain>
    </source>
</reference>
<name>D6CLN0_THIA3</name>